<dbReference type="Pfam" id="PF12864">
    <property type="entry name" value="DUF3822"/>
    <property type="match status" value="1"/>
</dbReference>
<dbReference type="CDD" id="cd24013">
    <property type="entry name" value="ASKHA_ATPase_BT3980-like"/>
    <property type="match status" value="1"/>
</dbReference>
<evidence type="ECO:0000313" key="2">
    <source>
        <dbReference type="Proteomes" id="UP000431264"/>
    </source>
</evidence>
<accession>A0A6I4IS36</accession>
<comment type="caution">
    <text evidence="1">The sequence shown here is derived from an EMBL/GenBank/DDBJ whole genome shotgun (WGS) entry which is preliminary data.</text>
</comment>
<protein>
    <submittedName>
        <fullName evidence="1">DUF3822 family protein</fullName>
    </submittedName>
</protein>
<dbReference type="OrthoDB" id="658622at2"/>
<keyword evidence="2" id="KW-1185">Reference proteome</keyword>
<reference evidence="2" key="1">
    <citation type="submission" date="2019-05" db="EMBL/GenBank/DDBJ databases">
        <title>Flavobacterium profundi sp. nov., isolated from a deep-sea seamount.</title>
        <authorList>
            <person name="Zhang D.-C."/>
        </authorList>
    </citation>
    <scope>NUCLEOTIDE SEQUENCE [LARGE SCALE GENOMIC DNA]</scope>
    <source>
        <strain evidence="2">TP390</strain>
    </source>
</reference>
<organism evidence="1 2">
    <name type="scientific">Flavobacterium profundi</name>
    <dbReference type="NCBI Taxonomy" id="1774945"/>
    <lineage>
        <taxon>Bacteria</taxon>
        <taxon>Pseudomonadati</taxon>
        <taxon>Bacteroidota</taxon>
        <taxon>Flavobacteriia</taxon>
        <taxon>Flavobacteriales</taxon>
        <taxon>Flavobacteriaceae</taxon>
        <taxon>Flavobacterium</taxon>
    </lineage>
</organism>
<name>A0A6I4IS36_9FLAO</name>
<dbReference type="AlphaFoldDB" id="A0A6I4IS36"/>
<dbReference type="InterPro" id="IPR024213">
    <property type="entry name" value="DUF3822"/>
</dbReference>
<dbReference type="EMBL" id="WQLW01000002">
    <property type="protein sequence ID" value="MVO08357.1"/>
    <property type="molecule type" value="Genomic_DNA"/>
</dbReference>
<gene>
    <name evidence="1" type="ORF">GOQ30_04155</name>
</gene>
<dbReference type="RefSeq" id="WP_140996748.1">
    <property type="nucleotide sequence ID" value="NZ_VDCZ01000002.1"/>
</dbReference>
<dbReference type="Gene3D" id="3.30.420.250">
    <property type="match status" value="1"/>
</dbReference>
<proteinExistence type="predicted"/>
<evidence type="ECO:0000313" key="1">
    <source>
        <dbReference type="EMBL" id="MVO08357.1"/>
    </source>
</evidence>
<dbReference type="Gene3D" id="3.30.420.260">
    <property type="match status" value="1"/>
</dbReference>
<sequence length="270" mass="31866">MVITTNDITTKNYKKLSIQVSLSGLSFCVFDLISKKVITYQNVDYIKSNVIEEQLWKVFTDYTILSNTYDEIVILHDNSLNTLVPDVLFDTNFMGSYLQYNVKVFDTDFFTFDKIENYDISNVYVPYVNINNFLLDQYHSFDYKNVNSILVKKILDHSIGNPEKEVFVHIQKGHFEIVVVKNQQLLLFNSFEYTTPEDFIYYILFTYEQLQISPETTPIFLLGSIEETDDYFKMAYKFIRNCNLFDTTKWTSIYDQTASEIRTNFILFNS</sequence>
<dbReference type="Proteomes" id="UP000431264">
    <property type="component" value="Unassembled WGS sequence"/>
</dbReference>